<sequence>MAYQSKKHRKFVASAVTAAVVASAVAPAAGFAAEKKFTDTIPSWATKAVDYLVGKGAIEGHPNGTFAPNDSLTRAQAAKVLALALDLKIDDNAKTDFADTKNHWASKYVAAIQKEKPGVINGYNGKFNPENKITRQEMAKMVVTAYNLKKDDAAVINFTDNNDWGKAEVEILASLGVVEGVATGKFGPNQNVTRAQAAVFVHRTEVPSERVAVETTEAKVVSVSAINAKQLEVKFSQAVKTSTIISNTTNGTLAAGTVTVSRTVADSNNPNKNVTSVTGKLSEDGKTLTLSAASTTFFDGTYALTISDSVKTTKDEALKAYATTVTASDKVAPTISKVEFNPTTGNIEVTTSEPVTAAPEVLRVNGAPLTGLSPVANSNNTKFSVAKPASLAAGTTASVYISGGADYAGNLLTAYNGSVVITDDQSDLQVVSTTQLSSNSVKIVLNKTIQSNNTTIDGAISALIDGQAVSAANVAFAKDTDDSSGKTIIATFGVGYTAPNYFYGSATSKSVTFVFANNVITDVFGKKLGTTTQSVTMNKDVTGPKAVSAAVSNDGKYILVTFDEVITNLVAGTSNANVTLRKDGVAVAMNGGNAIVGIIADANGDNKVLRISPDNTVDLAAGTYTVRLNSGTVADSHTNTADVVTVNATVSATSSNLKATITNLNGTNNQFRVEYNDAVNNSALDRTNYTLDGRVLPEGTDIYFADSTKKLVNIILPANSVDVGAVGGSTSANNATLGVSNVNTAGGKVVVSTSATVKVQDNTPAVLQSASLIGANILKLTFNENIATGTVFTNVTDILDDLEVSNGTTTFAAGDATHTASVSGKDLIITINPGASNWATATTGTVTVKTLSGGDADIKDANGVTVKANVSVNVAK</sequence>
<dbReference type="Proteomes" id="UP001231362">
    <property type="component" value="Unassembled WGS sequence"/>
</dbReference>
<dbReference type="PANTHER" id="PTHR43308:SF1">
    <property type="entry name" value="OUTER MEMBRANE PROTEIN ALPHA"/>
    <property type="match status" value="1"/>
</dbReference>
<dbReference type="EMBL" id="JAUSTU010000002">
    <property type="protein sequence ID" value="MDQ0154254.1"/>
    <property type="molecule type" value="Genomic_DNA"/>
</dbReference>
<dbReference type="InterPro" id="IPR051465">
    <property type="entry name" value="Cell_Envelope_Struct_Comp"/>
</dbReference>
<evidence type="ECO:0000259" key="3">
    <source>
        <dbReference type="PROSITE" id="PS51272"/>
    </source>
</evidence>
<evidence type="ECO:0000313" key="4">
    <source>
        <dbReference type="EMBL" id="MDQ0154254.1"/>
    </source>
</evidence>
<gene>
    <name evidence="4" type="ORF">J2S07_000558</name>
</gene>
<feature type="domain" description="SLH" evidence="3">
    <location>
        <begin position="96"/>
        <end position="156"/>
    </location>
</feature>
<protein>
    <recommendedName>
        <fullName evidence="3">SLH domain-containing protein</fullName>
    </recommendedName>
</protein>
<feature type="signal peptide" evidence="2">
    <location>
        <begin position="1"/>
        <end position="28"/>
    </location>
</feature>
<dbReference type="Gene3D" id="2.60.40.1220">
    <property type="match status" value="1"/>
</dbReference>
<feature type="chain" id="PRO_5045290798" description="SLH domain-containing protein" evidence="2">
    <location>
        <begin position="29"/>
        <end position="876"/>
    </location>
</feature>
<proteinExistence type="predicted"/>
<accession>A0ABT9UZZ0</accession>
<dbReference type="PROSITE" id="PS51272">
    <property type="entry name" value="SLH"/>
    <property type="match status" value="3"/>
</dbReference>
<feature type="domain" description="SLH" evidence="3">
    <location>
        <begin position="32"/>
        <end position="95"/>
    </location>
</feature>
<dbReference type="Pfam" id="PF00395">
    <property type="entry name" value="SLH"/>
    <property type="match status" value="3"/>
</dbReference>
<feature type="domain" description="SLH" evidence="3">
    <location>
        <begin position="157"/>
        <end position="215"/>
    </location>
</feature>
<keyword evidence="5" id="KW-1185">Reference proteome</keyword>
<evidence type="ECO:0000313" key="5">
    <source>
        <dbReference type="Proteomes" id="UP001231362"/>
    </source>
</evidence>
<organism evidence="4 5">
    <name type="scientific">Anoxybacillus andreesenii</name>
    <dbReference type="NCBI Taxonomy" id="1325932"/>
    <lineage>
        <taxon>Bacteria</taxon>
        <taxon>Bacillati</taxon>
        <taxon>Bacillota</taxon>
        <taxon>Bacilli</taxon>
        <taxon>Bacillales</taxon>
        <taxon>Anoxybacillaceae</taxon>
        <taxon>Anoxybacillus</taxon>
    </lineage>
</organism>
<keyword evidence="1 2" id="KW-0732">Signal</keyword>
<reference evidence="4 5" key="1">
    <citation type="submission" date="2023-07" db="EMBL/GenBank/DDBJ databases">
        <title>Genomic Encyclopedia of Type Strains, Phase IV (KMG-IV): sequencing the most valuable type-strain genomes for metagenomic binning, comparative biology and taxonomic classification.</title>
        <authorList>
            <person name="Goeker M."/>
        </authorList>
    </citation>
    <scope>NUCLEOTIDE SEQUENCE [LARGE SCALE GENOMIC DNA]</scope>
    <source>
        <strain evidence="4 5">DSM 23948</strain>
    </source>
</reference>
<dbReference type="RefSeq" id="WP_307148867.1">
    <property type="nucleotide sequence ID" value="NZ_JAUSTU010000002.1"/>
</dbReference>
<dbReference type="InterPro" id="IPR001119">
    <property type="entry name" value="SLH_dom"/>
</dbReference>
<name>A0ABT9UZZ0_9BACL</name>
<evidence type="ECO:0000256" key="2">
    <source>
        <dbReference type="SAM" id="SignalP"/>
    </source>
</evidence>
<dbReference type="InterPro" id="IPR014755">
    <property type="entry name" value="Cu-Rt/internalin_Ig-like"/>
</dbReference>
<evidence type="ECO:0000256" key="1">
    <source>
        <dbReference type="ARBA" id="ARBA00022729"/>
    </source>
</evidence>
<comment type="caution">
    <text evidence="4">The sequence shown here is derived from an EMBL/GenBank/DDBJ whole genome shotgun (WGS) entry which is preliminary data.</text>
</comment>
<dbReference type="PANTHER" id="PTHR43308">
    <property type="entry name" value="OUTER MEMBRANE PROTEIN ALPHA-RELATED"/>
    <property type="match status" value="1"/>
</dbReference>